<dbReference type="Proteomes" id="UP000824782">
    <property type="component" value="Unassembled WGS sequence"/>
</dbReference>
<gene>
    <name evidence="1" type="ORF">GDO81_020206</name>
</gene>
<sequence>MKHKFWGRTQYISDLHLHNGILPSISEVLGPEPLLCYDGTLDITLSCTVMKHILVVVVGGLWCRQDESH</sequence>
<evidence type="ECO:0000313" key="1">
    <source>
        <dbReference type="EMBL" id="KAG8539865.1"/>
    </source>
</evidence>
<protein>
    <submittedName>
        <fullName evidence="1">Uncharacterized protein</fullName>
    </submittedName>
</protein>
<comment type="caution">
    <text evidence="1">The sequence shown here is derived from an EMBL/GenBank/DDBJ whole genome shotgun (WGS) entry which is preliminary data.</text>
</comment>
<organism evidence="1 2">
    <name type="scientific">Engystomops pustulosus</name>
    <name type="common">Tungara frog</name>
    <name type="synonym">Physalaemus pustulosus</name>
    <dbReference type="NCBI Taxonomy" id="76066"/>
    <lineage>
        <taxon>Eukaryota</taxon>
        <taxon>Metazoa</taxon>
        <taxon>Chordata</taxon>
        <taxon>Craniata</taxon>
        <taxon>Vertebrata</taxon>
        <taxon>Euteleostomi</taxon>
        <taxon>Amphibia</taxon>
        <taxon>Batrachia</taxon>
        <taxon>Anura</taxon>
        <taxon>Neobatrachia</taxon>
        <taxon>Hyloidea</taxon>
        <taxon>Leptodactylidae</taxon>
        <taxon>Leiuperinae</taxon>
        <taxon>Engystomops</taxon>
    </lineage>
</organism>
<proteinExistence type="predicted"/>
<keyword evidence="2" id="KW-1185">Reference proteome</keyword>
<dbReference type="AlphaFoldDB" id="A0AAV6YY37"/>
<dbReference type="EMBL" id="WNYA01012650">
    <property type="protein sequence ID" value="KAG8539865.1"/>
    <property type="molecule type" value="Genomic_DNA"/>
</dbReference>
<name>A0AAV6YY37_ENGPU</name>
<evidence type="ECO:0000313" key="2">
    <source>
        <dbReference type="Proteomes" id="UP000824782"/>
    </source>
</evidence>
<accession>A0AAV6YY37</accession>
<reference evidence="1" key="1">
    <citation type="thesis" date="2020" institute="ProQuest LLC" country="789 East Eisenhower Parkway, Ann Arbor, MI, USA">
        <title>Comparative Genomics and Chromosome Evolution.</title>
        <authorList>
            <person name="Mudd A.B."/>
        </authorList>
    </citation>
    <scope>NUCLEOTIDE SEQUENCE</scope>
    <source>
        <strain evidence="1">237g6f4</strain>
        <tissue evidence="1">Blood</tissue>
    </source>
</reference>